<reference evidence="2 3" key="1">
    <citation type="journal article" date="2021" name="MBio">
        <title>Poor Competitiveness of Bradyrhizobium in Pigeon Pea Root Colonization in Indian Soils.</title>
        <authorList>
            <person name="Chalasani D."/>
            <person name="Basu A."/>
            <person name="Pullabhotla S.V.S.R.N."/>
            <person name="Jorrin B."/>
            <person name="Neal A.L."/>
            <person name="Poole P.S."/>
            <person name="Podile A.R."/>
            <person name="Tkacz A."/>
        </authorList>
    </citation>
    <scope>NUCLEOTIDE SEQUENCE [LARGE SCALE GENOMIC DNA]</scope>
    <source>
        <strain evidence="2 3">HU56</strain>
    </source>
</reference>
<dbReference type="Proteomes" id="UP000717752">
    <property type="component" value="Unassembled WGS sequence"/>
</dbReference>
<sequence>MAQVALIRAAWTPAISDLQSATKAHAVSLRDALFCLGAKGLLSIRRKLRCLSHAQKTSTHPYVASLQRMAANRKARYSSRFLVVINPHGLPVIWFVAFGFRQPAVCLAVRQHELAILM</sequence>
<keyword evidence="1" id="KW-0472">Membrane</keyword>
<comment type="caution">
    <text evidence="2">The sequence shown here is derived from an EMBL/GenBank/DDBJ whole genome shotgun (WGS) entry which is preliminary data.</text>
</comment>
<accession>A0ABS7GT96</accession>
<gene>
    <name evidence="2" type="ORF">JNB85_11895</name>
</gene>
<evidence type="ECO:0000313" key="3">
    <source>
        <dbReference type="Proteomes" id="UP000717752"/>
    </source>
</evidence>
<proteinExistence type="predicted"/>
<feature type="transmembrane region" description="Helical" evidence="1">
    <location>
        <begin position="81"/>
        <end position="100"/>
    </location>
</feature>
<keyword evidence="1" id="KW-0812">Transmembrane</keyword>
<evidence type="ECO:0008006" key="4">
    <source>
        <dbReference type="Google" id="ProtNLM"/>
    </source>
</evidence>
<name>A0ABS7GT96_9HYPH</name>
<keyword evidence="3" id="KW-1185">Reference proteome</keyword>
<evidence type="ECO:0000256" key="1">
    <source>
        <dbReference type="SAM" id="Phobius"/>
    </source>
</evidence>
<evidence type="ECO:0000313" key="2">
    <source>
        <dbReference type="EMBL" id="MBW9053121.1"/>
    </source>
</evidence>
<dbReference type="EMBL" id="JAEUAK010000004">
    <property type="protein sequence ID" value="MBW9053121.1"/>
    <property type="molecule type" value="Genomic_DNA"/>
</dbReference>
<organism evidence="2 3">
    <name type="scientific">Rhizobium mesosinicum</name>
    <dbReference type="NCBI Taxonomy" id="335017"/>
    <lineage>
        <taxon>Bacteria</taxon>
        <taxon>Pseudomonadati</taxon>
        <taxon>Pseudomonadota</taxon>
        <taxon>Alphaproteobacteria</taxon>
        <taxon>Hyphomicrobiales</taxon>
        <taxon>Rhizobiaceae</taxon>
        <taxon>Rhizobium/Agrobacterium group</taxon>
        <taxon>Rhizobium</taxon>
    </lineage>
</organism>
<keyword evidence="1" id="KW-1133">Transmembrane helix</keyword>
<protein>
    <recommendedName>
        <fullName evidence="4">Transposase</fullName>
    </recommendedName>
</protein>
<dbReference type="RefSeq" id="WP_220334558.1">
    <property type="nucleotide sequence ID" value="NZ_JAEUAK010000004.1"/>
</dbReference>